<feature type="compositionally biased region" description="Acidic residues" evidence="1">
    <location>
        <begin position="1046"/>
        <end position="1060"/>
    </location>
</feature>
<proteinExistence type="predicted"/>
<keyword evidence="4" id="KW-1185">Reference proteome</keyword>
<feature type="region of interest" description="Disordered" evidence="1">
    <location>
        <begin position="1043"/>
        <end position="1074"/>
    </location>
</feature>
<accession>A0A1Y6E4U7</accession>
<keyword evidence="2" id="KW-0812">Transmembrane</keyword>
<feature type="transmembrane region" description="Helical" evidence="2">
    <location>
        <begin position="24"/>
        <end position="43"/>
    </location>
</feature>
<evidence type="ECO:0000256" key="1">
    <source>
        <dbReference type="SAM" id="MobiDB-lite"/>
    </source>
</evidence>
<evidence type="ECO:0000313" key="3">
    <source>
        <dbReference type="EMBL" id="SMQ57797.1"/>
    </source>
</evidence>
<name>A0A1Y6E4U7_9SPHN</name>
<organism evidence="3 4">
    <name type="scientific">Altererythrobacter xiamenensis</name>
    <dbReference type="NCBI Taxonomy" id="1316679"/>
    <lineage>
        <taxon>Bacteria</taxon>
        <taxon>Pseudomonadati</taxon>
        <taxon>Pseudomonadota</taxon>
        <taxon>Alphaproteobacteria</taxon>
        <taxon>Sphingomonadales</taxon>
        <taxon>Erythrobacteraceae</taxon>
        <taxon>Altererythrobacter</taxon>
    </lineage>
</organism>
<dbReference type="Pfam" id="PF11739">
    <property type="entry name" value="YdbH-like"/>
    <property type="match status" value="1"/>
</dbReference>
<dbReference type="AlphaFoldDB" id="A0A1Y6E4U7"/>
<gene>
    <name evidence="3" type="ORF">SAMN06297468_0054</name>
</gene>
<evidence type="ECO:0000256" key="2">
    <source>
        <dbReference type="SAM" id="Phobius"/>
    </source>
</evidence>
<evidence type="ECO:0000313" key="4">
    <source>
        <dbReference type="Proteomes" id="UP000194420"/>
    </source>
</evidence>
<sequence>MAQVAEKVDESPETRRFWPRRKRWRALIVFSLLILGGILLGWVTRERIANNIIEEQLRQLDLPATYEIGAIGPDRQVLKNVVIGDPDNPDMTIESVAVLLRYRLGTPTIGRVELVKPRLYGTLRDGELSFGALDPLIFTESDEPAGLPDLDIKLVDGRALIESDYGPIGIKAEGEGELDSGFDGMLAAVAPDLAIGGCQASRTTAFGKLVTSGGEPRFAGPVRLRGLQCADGLALESFDAETDFRLDETLSAPSGEMRIAAQSFAFGESRIETLAGQMQIGSRDGQLNSRYTLEAGGIRTPQASLAKLQADGVLRVRDGFERIELDTSLAGSDLATGASISQNIAALEQSAEGTLAAPLLAKLRRGLDRGLPGSDLRAELTLRRTGEVISGAMPTASLRSANDQTLLALSQVDFSTAGTGALRIAGNVATGGEDLPVIRGRMERAPGGQLGLRLRMEEYRAGESAIALPGMVIAQSTTGAIGFSGELRAEGPLPGGSVDGLSMPISGNWAPTRGLSLWRECAEVRFDRLLLANLELDRRGLTVCPAGSGAIVSTTSGELRIAAGIPSLDLSGRLAETPIRLQSGAVGFAWPGAVTARNVDVALGPEGTASRFTISELDAQLEEEIRGTFSEADISLDAVPLDIVGANGEWAYRDQVLTLSEGAFRLLDREAEDRFEPLSARGAQLTLEDNVINAQADLRHPESDRLVTRVDIRHDLTTGTGFADLDVPELRFDDALQPDQLTVSLDGVIELAEGIVTGTGRIDWNEQEVTSTGRFSTDNLDFAAAFGPVKGASGTVVFDDLLSLTTAPGQTLKVASINPGIEVNDGEVSFALEDGQLLTVTGGRWPFMGGELILRPVKLNFGVEEQRLYLFEIVGLDAGVFVERLELGNLAARGTFDGTIPIVFDAQGDGSIAQGLLISRPPGGNLSYVGELTYEDLSPIANYAFGALRSLDFNQMRVEMEGPLTGEIITRLRFDGVKQGEEADSNFVTKRLSKLPLQFRVNIRADFFKLITSMKSLYDPASVRDPRELGLLSDDGTRLLRREITGEEAEADIDPEDVIPDEPAIQDQESENMP</sequence>
<dbReference type="Proteomes" id="UP000194420">
    <property type="component" value="Unassembled WGS sequence"/>
</dbReference>
<keyword evidence="2" id="KW-0472">Membrane</keyword>
<keyword evidence="2" id="KW-1133">Transmembrane helix</keyword>
<dbReference type="OrthoDB" id="7597031at2"/>
<dbReference type="EMBL" id="FXWG01000001">
    <property type="protein sequence ID" value="SMQ57797.1"/>
    <property type="molecule type" value="Genomic_DNA"/>
</dbReference>
<protein>
    <submittedName>
        <fullName evidence="3">Dicarboxylate transport</fullName>
    </submittedName>
</protein>
<reference evidence="4" key="1">
    <citation type="submission" date="2017-04" db="EMBL/GenBank/DDBJ databases">
        <authorList>
            <person name="Varghese N."/>
            <person name="Submissions S."/>
        </authorList>
    </citation>
    <scope>NUCLEOTIDE SEQUENCE [LARGE SCALE GENOMIC DNA]</scope>
</reference>
<dbReference type="InterPro" id="IPR021730">
    <property type="entry name" value="YdbH"/>
</dbReference>
<dbReference type="RefSeq" id="WP_086436060.1">
    <property type="nucleotide sequence ID" value="NZ_FXWG01000001.1"/>
</dbReference>